<dbReference type="InterPro" id="IPR013096">
    <property type="entry name" value="Cupin_2"/>
</dbReference>
<reference evidence="2 3" key="1">
    <citation type="submission" date="2015-01" db="EMBL/GenBank/DDBJ databases">
        <title>Genome Sequence of Magnetospirillum magnetotacticum Strain MS-1.</title>
        <authorList>
            <person name="Marinov G.K."/>
            <person name="Smalley M.D."/>
            <person name="DeSalvo G."/>
        </authorList>
    </citation>
    <scope>NUCLEOTIDE SEQUENCE [LARGE SCALE GENOMIC DNA]</scope>
    <source>
        <strain evidence="2 3">MS-1</strain>
    </source>
</reference>
<dbReference type="InterPro" id="IPR014710">
    <property type="entry name" value="RmlC-like_jellyroll"/>
</dbReference>
<dbReference type="SUPFAM" id="SSF51182">
    <property type="entry name" value="RmlC-like cupins"/>
    <property type="match status" value="1"/>
</dbReference>
<dbReference type="STRING" id="272627.CCC_00765"/>
<dbReference type="RefSeq" id="WP_009871217.1">
    <property type="nucleotide sequence ID" value="NZ_JXSL01000030.1"/>
</dbReference>
<dbReference type="EMBL" id="JXSL01000030">
    <property type="protein sequence ID" value="KIL97704.1"/>
    <property type="molecule type" value="Genomic_DNA"/>
</dbReference>
<dbReference type="AlphaFoldDB" id="A0A0C2YDC6"/>
<dbReference type="OrthoDB" id="7345188at2"/>
<dbReference type="Pfam" id="PF07883">
    <property type="entry name" value="Cupin_2"/>
    <property type="match status" value="1"/>
</dbReference>
<protein>
    <recommendedName>
        <fullName evidence="1">Cupin type-2 domain-containing protein</fullName>
    </recommendedName>
</protein>
<evidence type="ECO:0000313" key="3">
    <source>
        <dbReference type="Proteomes" id="UP000031971"/>
    </source>
</evidence>
<organism evidence="2 3">
    <name type="scientific">Paramagnetospirillum magnetotacticum MS-1</name>
    <dbReference type="NCBI Taxonomy" id="272627"/>
    <lineage>
        <taxon>Bacteria</taxon>
        <taxon>Pseudomonadati</taxon>
        <taxon>Pseudomonadota</taxon>
        <taxon>Alphaproteobacteria</taxon>
        <taxon>Rhodospirillales</taxon>
        <taxon>Magnetospirillaceae</taxon>
        <taxon>Paramagnetospirillum</taxon>
    </lineage>
</organism>
<dbReference type="CDD" id="cd02208">
    <property type="entry name" value="cupin_RmlC-like"/>
    <property type="match status" value="1"/>
</dbReference>
<comment type="caution">
    <text evidence="2">The sequence shown here is derived from an EMBL/GenBank/DDBJ whole genome shotgun (WGS) entry which is preliminary data.</text>
</comment>
<gene>
    <name evidence="2" type="ORF">CCC_00765</name>
</gene>
<dbReference type="Proteomes" id="UP000031971">
    <property type="component" value="Unassembled WGS sequence"/>
</dbReference>
<evidence type="ECO:0000313" key="2">
    <source>
        <dbReference type="EMBL" id="KIL97704.1"/>
    </source>
</evidence>
<evidence type="ECO:0000259" key="1">
    <source>
        <dbReference type="Pfam" id="PF07883"/>
    </source>
</evidence>
<proteinExistence type="predicted"/>
<dbReference type="InterPro" id="IPR011051">
    <property type="entry name" value="RmlC_Cupin_sf"/>
</dbReference>
<name>A0A0C2YDC6_PARME</name>
<feature type="domain" description="Cupin type-2" evidence="1">
    <location>
        <begin position="57"/>
        <end position="124"/>
    </location>
</feature>
<dbReference type="Gene3D" id="2.60.120.10">
    <property type="entry name" value="Jelly Rolls"/>
    <property type="match status" value="1"/>
</dbReference>
<accession>A0A0C2YDC6</accession>
<sequence>MSHDHYHDIEPVTEEEKLTWPAFDRVVKLEKAFTDARGTIQPLVDRLMKSAVLIESKKGSLRANHYHKTDWHYCYVVSGSIEYWHRPTGSTEEPTRMIVKAGEMMFTPPMVDHGMVFPEDCTFLTLSRNSRDQAAYEADVVRIDLLATDGLTSWKPGDK</sequence>
<keyword evidence="3" id="KW-1185">Reference proteome</keyword>